<dbReference type="Pfam" id="PF16561">
    <property type="entry name" value="AMPK1_CBM"/>
    <property type="match status" value="1"/>
</dbReference>
<dbReference type="InterPro" id="IPR013783">
    <property type="entry name" value="Ig-like_fold"/>
</dbReference>
<organism evidence="3 4">
    <name type="scientific">Romanomermis culicivorax</name>
    <name type="common">Nematode worm</name>
    <dbReference type="NCBI Taxonomy" id="13658"/>
    <lineage>
        <taxon>Eukaryota</taxon>
        <taxon>Metazoa</taxon>
        <taxon>Ecdysozoa</taxon>
        <taxon>Nematoda</taxon>
        <taxon>Enoplea</taxon>
        <taxon>Dorylaimia</taxon>
        <taxon>Mermithida</taxon>
        <taxon>Mermithoidea</taxon>
        <taxon>Mermithidae</taxon>
        <taxon>Romanomermis</taxon>
    </lineage>
</organism>
<keyword evidence="3" id="KW-1185">Reference proteome</keyword>
<evidence type="ECO:0000259" key="2">
    <source>
        <dbReference type="Pfam" id="PF16561"/>
    </source>
</evidence>
<dbReference type="InterPro" id="IPR032640">
    <property type="entry name" value="AMPK1_CBM"/>
</dbReference>
<dbReference type="CDD" id="cd02859">
    <property type="entry name" value="E_set_AMPKbeta_like_N"/>
    <property type="match status" value="1"/>
</dbReference>
<dbReference type="SUPFAM" id="SSF81296">
    <property type="entry name" value="E set domains"/>
    <property type="match status" value="1"/>
</dbReference>
<accession>A0A915IA96</accession>
<proteinExistence type="predicted"/>
<comment type="function">
    <text evidence="1">Non-catalytic subunit of AMP-activated protein kinase (AMPK), an energy sensor protein kinase that plays a key role in regulating cellular energy metabolism. In response to reduction of intracellular ATP levels, AMPK activates energy-producing pathways and inhibits energy-consuming processes: inhibits protein, carbohydrate and lipid biosynthesis, as well as cell growth and proliferation. AMPK acts via direct phosphorylation of metabolic enzymes, and by longer-term effects via phosphorylation of transcription regulators. Also acts as a regulator of cellular polarity by remodeling the actin cytoskeleton; probably by indirectly activating myosin. Beta non-catalytic subunit acts as a scaffold on which the AMPK complex assembles, via its C-terminus that bridges alpha (PRKAA1 or PRKAA2) and gamma subunits (PRKAG1, PRKAG2 or PRKAG3).</text>
</comment>
<sequence>MIGGSQNWLDYYFSSSHKRQREEWLGLPAWFYLLLVYGNALYKMYMASSADEKDMVSAIEQAEEAMSHEHSHPHGMTLDGEADQQLQSGCGECLEKQGKWFHFRWGAPVKESVYLSGTLFRGGSMVQLNKDHTNAYCIMANVPIGHHEFKFYVDGSWKTSKDYGIERFMKSRLQKLVQMLTQTAQKFRRRRLYDGFSNR</sequence>
<dbReference type="Gene3D" id="2.60.40.10">
    <property type="entry name" value="Immunoglobulins"/>
    <property type="match status" value="1"/>
</dbReference>
<protein>
    <submittedName>
        <fullName evidence="4">AMP-activated protein kinase glycogen-binding domain-containing protein</fullName>
    </submittedName>
</protein>
<evidence type="ECO:0000313" key="4">
    <source>
        <dbReference type="WBParaSite" id="nRc.2.0.1.t10792-RA"/>
    </source>
</evidence>
<feature type="domain" description="AMP-activated protein kinase glycogen-binding" evidence="2">
    <location>
        <begin position="103"/>
        <end position="165"/>
    </location>
</feature>
<dbReference type="WBParaSite" id="nRc.2.0.1.t10792-RA">
    <property type="protein sequence ID" value="nRc.2.0.1.t10792-RA"/>
    <property type="gene ID" value="nRc.2.0.1.g10792"/>
</dbReference>
<evidence type="ECO:0000313" key="3">
    <source>
        <dbReference type="Proteomes" id="UP000887565"/>
    </source>
</evidence>
<reference evidence="4" key="1">
    <citation type="submission" date="2022-11" db="UniProtKB">
        <authorList>
            <consortium name="WormBaseParasite"/>
        </authorList>
    </citation>
    <scope>IDENTIFICATION</scope>
</reference>
<dbReference type="AlphaFoldDB" id="A0A915IA96"/>
<evidence type="ECO:0000256" key="1">
    <source>
        <dbReference type="ARBA" id="ARBA00025180"/>
    </source>
</evidence>
<dbReference type="Proteomes" id="UP000887565">
    <property type="component" value="Unplaced"/>
</dbReference>
<dbReference type="InterPro" id="IPR014756">
    <property type="entry name" value="Ig_E-set"/>
</dbReference>
<name>A0A915IA96_ROMCU</name>